<feature type="compositionally biased region" description="Basic and acidic residues" evidence="6">
    <location>
        <begin position="470"/>
        <end position="479"/>
    </location>
</feature>
<accession>A0AAN8PB56</accession>
<proteinExistence type="inferred from homology"/>
<dbReference type="Proteomes" id="UP001372834">
    <property type="component" value="Unassembled WGS sequence"/>
</dbReference>
<protein>
    <submittedName>
        <fullName evidence="7">Uncharacterized protein</fullName>
    </submittedName>
</protein>
<dbReference type="EMBL" id="JAWJWE010000037">
    <property type="protein sequence ID" value="KAK6626011.1"/>
    <property type="molecule type" value="Genomic_DNA"/>
</dbReference>
<evidence type="ECO:0000256" key="5">
    <source>
        <dbReference type="SAM" id="Coils"/>
    </source>
</evidence>
<evidence type="ECO:0000313" key="7">
    <source>
        <dbReference type="EMBL" id="KAK6626011.1"/>
    </source>
</evidence>
<feature type="region of interest" description="Disordered" evidence="6">
    <location>
        <begin position="455"/>
        <end position="504"/>
    </location>
</feature>
<evidence type="ECO:0000256" key="4">
    <source>
        <dbReference type="ARBA" id="ARBA00038123"/>
    </source>
</evidence>
<comment type="caution">
    <text evidence="7">The sequence shown here is derived from an EMBL/GenBank/DDBJ whole genome shotgun (WGS) entry which is preliminary data.</text>
</comment>
<reference evidence="7 8" key="1">
    <citation type="submission" date="2023-10" db="EMBL/GenBank/DDBJ databases">
        <title>Genomes of two closely related lineages of the louse Polyplax serrata with different host specificities.</title>
        <authorList>
            <person name="Martinu J."/>
            <person name="Tarabai H."/>
            <person name="Stefka J."/>
            <person name="Hypsa V."/>
        </authorList>
    </citation>
    <scope>NUCLEOTIDE SEQUENCE [LARGE SCALE GENOMIC DNA]</scope>
    <source>
        <strain evidence="7">HR10_N</strain>
    </source>
</reference>
<evidence type="ECO:0000313" key="8">
    <source>
        <dbReference type="Proteomes" id="UP001372834"/>
    </source>
</evidence>
<dbReference type="AlphaFoldDB" id="A0AAN8PB56"/>
<gene>
    <name evidence="7" type="ORF">RUM43_006315</name>
</gene>
<comment type="subcellular location">
    <subcellularLocation>
        <location evidence="1">Cytoplasm</location>
        <location evidence="1">Cytoskeleton</location>
        <location evidence="1">Microtubule organizing center</location>
        <location evidence="1">Centrosome</location>
        <location evidence="1">Centriole</location>
    </subcellularLocation>
</comment>
<name>A0AAN8PB56_POLSC</name>
<evidence type="ECO:0000256" key="6">
    <source>
        <dbReference type="SAM" id="MobiDB-lite"/>
    </source>
</evidence>
<dbReference type="PANTHER" id="PTHR20544">
    <property type="entry name" value="CENTROSOMAL PROTEIN CEP135"/>
    <property type="match status" value="1"/>
</dbReference>
<feature type="region of interest" description="Disordered" evidence="6">
    <location>
        <begin position="531"/>
        <end position="550"/>
    </location>
</feature>
<dbReference type="PANTHER" id="PTHR20544:SF0">
    <property type="entry name" value="NUCLEOPROTEIN TPR_MLP1 DOMAIN-CONTAINING PROTEIN"/>
    <property type="match status" value="1"/>
</dbReference>
<evidence type="ECO:0000256" key="3">
    <source>
        <dbReference type="ARBA" id="ARBA00023212"/>
    </source>
</evidence>
<feature type="compositionally biased region" description="Basic and acidic residues" evidence="6">
    <location>
        <begin position="491"/>
        <end position="504"/>
    </location>
</feature>
<dbReference type="InterPro" id="IPR051877">
    <property type="entry name" value="Centriole_BasalBody_StrucProt"/>
</dbReference>
<dbReference type="GO" id="GO:0005814">
    <property type="term" value="C:centriole"/>
    <property type="evidence" value="ECO:0007669"/>
    <property type="project" value="UniProtKB-SubCell"/>
</dbReference>
<keyword evidence="3" id="KW-0206">Cytoskeleton</keyword>
<keyword evidence="5" id="KW-0175">Coiled coil</keyword>
<evidence type="ECO:0000256" key="2">
    <source>
        <dbReference type="ARBA" id="ARBA00022490"/>
    </source>
</evidence>
<feature type="coiled-coil region" evidence="5">
    <location>
        <begin position="26"/>
        <end position="333"/>
    </location>
</feature>
<sequence length="701" mass="81298">MESFNMWASVLRRFIINEKTKREYDFRSLERDFERMKEEIEQLDLQKQALARENRRLQDDLAAATKDCLTARRELDMDKQDVENLKKQLQQYVMEVKKAEELLTKKESERNQMLEHFRSLSIEATTLETNNHTLESTVENTKTQLISANNRIMDLEHEIASKDSLLYNYEKQIAELSGQMAELEMKLKQETDMRMGAEEDLAALRDLCSTLDIQKEALKRQASNIDAEKVHLINEVRRLSEEYEGLNEKLTHEKSLSQTLEKSLSNSRQETLEHKITNKDLQMHVQNLRQKVDELTQKLETESHDVRRYQSQCAELSQQVSELRREVTNARFEHAKSKEDSTKRCTCLSKSQSDEEFPCSLASSFRSLPTSSRTYTRAPESVAQCTFEEPDIPIGMRFVLSRNITNENRQSFSDSLNQRNDFNQNYRSNGSNFSRGTKYCPETKIGDYYLNSRSLSERRTSDEEVNETSIEGKQEENKSFRNIPPLIFPEDSDRTVSLDSENNSHKFPIDDQDVGFRKLYWKLSPLIEKCEGKSDSNTASELSSLPEDSDAKNTLKLANLSPPSEEDTENAAFPTYSIRTRLDVDVDTRLRETDDTTNAFVHSNEDFEHPEARFQVDVSHSGRRNLEENAPACEQDEDGSCSDCEYHKSVWEDSQGGHSGQCHKEFSPPTLPFEHLEHSENRFEENFTFEFDENTFSLDNS</sequence>
<keyword evidence="2" id="KW-0963">Cytoplasm</keyword>
<evidence type="ECO:0000256" key="1">
    <source>
        <dbReference type="ARBA" id="ARBA00004114"/>
    </source>
</evidence>
<feature type="region of interest" description="Disordered" evidence="6">
    <location>
        <begin position="412"/>
        <end position="434"/>
    </location>
</feature>
<organism evidence="7 8">
    <name type="scientific">Polyplax serrata</name>
    <name type="common">Common mouse louse</name>
    <dbReference type="NCBI Taxonomy" id="468196"/>
    <lineage>
        <taxon>Eukaryota</taxon>
        <taxon>Metazoa</taxon>
        <taxon>Ecdysozoa</taxon>
        <taxon>Arthropoda</taxon>
        <taxon>Hexapoda</taxon>
        <taxon>Insecta</taxon>
        <taxon>Pterygota</taxon>
        <taxon>Neoptera</taxon>
        <taxon>Paraneoptera</taxon>
        <taxon>Psocodea</taxon>
        <taxon>Troctomorpha</taxon>
        <taxon>Phthiraptera</taxon>
        <taxon>Anoplura</taxon>
        <taxon>Polyplacidae</taxon>
        <taxon>Polyplax</taxon>
    </lineage>
</organism>
<comment type="similarity">
    <text evidence="4">Belongs to the CEP135/TSGA10 family.</text>
</comment>